<evidence type="ECO:0000256" key="1">
    <source>
        <dbReference type="ARBA" id="ARBA00023002"/>
    </source>
</evidence>
<dbReference type="InterPro" id="IPR023210">
    <property type="entry name" value="NADP_OxRdtase_dom"/>
</dbReference>
<feature type="domain" description="NADP-dependent oxidoreductase" evidence="2">
    <location>
        <begin position="22"/>
        <end position="321"/>
    </location>
</feature>
<evidence type="ECO:0000259" key="2">
    <source>
        <dbReference type="Pfam" id="PF00248"/>
    </source>
</evidence>
<keyword evidence="1" id="KW-0560">Oxidoreductase</keyword>
<comment type="caution">
    <text evidence="3">The sequence shown here is derived from an EMBL/GenBank/DDBJ whole genome shotgun (WGS) entry which is preliminary data.</text>
</comment>
<dbReference type="Proteomes" id="UP001143474">
    <property type="component" value="Unassembled WGS sequence"/>
</dbReference>
<reference evidence="3" key="1">
    <citation type="journal article" date="2014" name="Int. J. Syst. Evol. Microbiol.">
        <title>Complete genome sequence of Corynebacterium casei LMG S-19264T (=DSM 44701T), isolated from a smear-ripened cheese.</title>
        <authorList>
            <consortium name="US DOE Joint Genome Institute (JGI-PGF)"/>
            <person name="Walter F."/>
            <person name="Albersmeier A."/>
            <person name="Kalinowski J."/>
            <person name="Ruckert C."/>
        </authorList>
    </citation>
    <scope>NUCLEOTIDE SEQUENCE</scope>
    <source>
        <strain evidence="3">VKM Ac-2007</strain>
    </source>
</reference>
<dbReference type="GO" id="GO:0005829">
    <property type="term" value="C:cytosol"/>
    <property type="evidence" value="ECO:0007669"/>
    <property type="project" value="TreeGrafter"/>
</dbReference>
<dbReference type="Gene3D" id="3.20.20.100">
    <property type="entry name" value="NADP-dependent oxidoreductase domain"/>
    <property type="match status" value="1"/>
</dbReference>
<gene>
    <name evidence="3" type="ORF">GCM10017600_84300</name>
</gene>
<dbReference type="InterPro" id="IPR036812">
    <property type="entry name" value="NAD(P)_OxRdtase_dom_sf"/>
</dbReference>
<dbReference type="SUPFAM" id="SSF51430">
    <property type="entry name" value="NAD(P)-linked oxidoreductase"/>
    <property type="match status" value="1"/>
</dbReference>
<reference evidence="3" key="2">
    <citation type="submission" date="2023-01" db="EMBL/GenBank/DDBJ databases">
        <authorList>
            <person name="Sun Q."/>
            <person name="Evtushenko L."/>
        </authorList>
    </citation>
    <scope>NUCLEOTIDE SEQUENCE</scope>
    <source>
        <strain evidence="3">VKM Ac-2007</strain>
    </source>
</reference>
<accession>A0A9W6IAC5</accession>
<dbReference type="GO" id="GO:0016491">
    <property type="term" value="F:oxidoreductase activity"/>
    <property type="evidence" value="ECO:0007669"/>
    <property type="project" value="UniProtKB-KW"/>
</dbReference>
<dbReference type="PANTHER" id="PTHR43364:SF4">
    <property type="entry name" value="NAD(P)-LINKED OXIDOREDUCTASE SUPERFAMILY PROTEIN"/>
    <property type="match status" value="1"/>
</dbReference>
<dbReference type="PANTHER" id="PTHR43364">
    <property type="entry name" value="NADH-SPECIFIC METHYLGLYOXAL REDUCTASE-RELATED"/>
    <property type="match status" value="1"/>
</dbReference>
<dbReference type="EMBL" id="BSEV01000040">
    <property type="protein sequence ID" value="GLK15017.1"/>
    <property type="molecule type" value="Genomic_DNA"/>
</dbReference>
<dbReference type="RefSeq" id="WP_271223240.1">
    <property type="nucleotide sequence ID" value="NZ_BSEV01000040.1"/>
</dbReference>
<keyword evidence="4" id="KW-1185">Reference proteome</keyword>
<organism evidence="3 4">
    <name type="scientific">Streptosporangium carneum</name>
    <dbReference type="NCBI Taxonomy" id="47481"/>
    <lineage>
        <taxon>Bacteria</taxon>
        <taxon>Bacillati</taxon>
        <taxon>Actinomycetota</taxon>
        <taxon>Actinomycetes</taxon>
        <taxon>Streptosporangiales</taxon>
        <taxon>Streptosporangiaceae</taxon>
        <taxon>Streptosporangium</taxon>
    </lineage>
</organism>
<evidence type="ECO:0000313" key="3">
    <source>
        <dbReference type="EMBL" id="GLK15017.1"/>
    </source>
</evidence>
<proteinExistence type="predicted"/>
<dbReference type="Pfam" id="PF00248">
    <property type="entry name" value="Aldo_ket_red"/>
    <property type="match status" value="1"/>
</dbReference>
<name>A0A9W6IAC5_9ACTN</name>
<evidence type="ECO:0000313" key="4">
    <source>
        <dbReference type="Proteomes" id="UP001143474"/>
    </source>
</evidence>
<protein>
    <submittedName>
        <fullName evidence="3">Aldo/keto reductase</fullName>
    </submittedName>
</protein>
<sequence>MSIHEFRELRELGRTGLRISSVGFGSWATGGPGLMGWGAQSDEESIAAIHRAVAGGVNWIDTAAVYGFGHSEEVVGRAVAALPPADRPLLFTKCGLVWDENGVESQNLTPESIRRECDASLRRLGVDHVDLYQIHAPDPAGPPIEESWGTVLELVKQGKVRHAGVSNFDVGLLDRCEAVGPVETLQPPLSLIHRDAAADVIPWCAEHDTGVIVYSPMAAGLLSGTFTADRAAALPSDDWRSREAEFQPPALSRNLALQEALRPVAERHGVSVGAVAVAWTTAWPGVTAAIVGARTPEQVDGWLSAGSLSLTPEDLAELAAALRDTGAGSGPVGSALPAAGA</sequence>
<dbReference type="InterPro" id="IPR050523">
    <property type="entry name" value="AKR_Detox_Biosynth"/>
</dbReference>
<dbReference type="CDD" id="cd19102">
    <property type="entry name" value="AKR_unchar"/>
    <property type="match status" value="1"/>
</dbReference>
<dbReference type="AlphaFoldDB" id="A0A9W6IAC5"/>